<dbReference type="RefSeq" id="WP_283731910.1">
    <property type="nucleotide sequence ID" value="NZ_CP125968.1"/>
</dbReference>
<sequence>MRPLVVSEILKVLKGRIITGAVDWEVKDVIYYKRHEHVNRNTLLFVSRSDEINWAMMNKKGPSLIVTDKVVKLTGVYPNVTVMQVDSLVQSYWKFMNYYRNLFQIPVVTITGTCGKTTVKDMIRHILQSTWNVHSSVSSQNEPRRSLPYLMGIDDHTEAAVFEHGLGNTGNIKHQCMIYQPTIGIITTIGVHHLDGCGDLEGYIRAKEEIVGGIREGGTLILNADDQNTKKLRISNFKGKIIYFGTADKSHFKASQIKYGIGGMDFILHTGNRTHRAFIPGYGEHQVSNALAALAAVHEMGMDVNTAISRLKTFKNMNRHLEFSKGIQGSTIIDDTWTNNPTSVEAALKVLDSVGKDKNVILILGDINRLGNFERRYHREIGSMIAKRNISALITIGKKAVEIARQASRDGSTANIMSFENVNEIGDKVDHLFDEKSIVLIKGPMSSRGMIEFAKRLKK</sequence>
<dbReference type="GO" id="GO:0005524">
    <property type="term" value="F:ATP binding"/>
    <property type="evidence" value="ECO:0007669"/>
    <property type="project" value="UniProtKB-KW"/>
</dbReference>
<evidence type="ECO:0000256" key="1">
    <source>
        <dbReference type="ARBA" id="ARBA00022598"/>
    </source>
</evidence>
<dbReference type="Gene3D" id="3.40.1190.10">
    <property type="entry name" value="Mur-like, catalytic domain"/>
    <property type="match status" value="1"/>
</dbReference>
<dbReference type="SUPFAM" id="SSF53244">
    <property type="entry name" value="MurD-like peptide ligases, peptide-binding domain"/>
    <property type="match status" value="1"/>
</dbReference>
<dbReference type="InterPro" id="IPR004101">
    <property type="entry name" value="Mur_ligase_C"/>
</dbReference>
<dbReference type="PANTHER" id="PTHR43024">
    <property type="entry name" value="UDP-N-ACETYLMURAMOYL-TRIPEPTIDE--D-ALANYL-D-ALANINE LIGASE"/>
    <property type="match status" value="1"/>
</dbReference>
<reference evidence="6 7" key="1">
    <citation type="submission" date="2023-06" db="EMBL/GenBank/DDBJ databases">
        <title>Sporosarcina sp. nov., isolated from Korean traditional fermented seafood 'Jeotgal'.</title>
        <authorList>
            <person name="Yang A.I."/>
            <person name="Shin N.-R."/>
        </authorList>
    </citation>
    <scope>NUCLEOTIDE SEQUENCE [LARGE SCALE GENOMIC DNA]</scope>
    <source>
        <strain evidence="6 7">KCTC43456</strain>
    </source>
</reference>
<dbReference type="Gene3D" id="3.90.190.20">
    <property type="entry name" value="Mur ligase, C-terminal domain"/>
    <property type="match status" value="1"/>
</dbReference>
<comment type="caution">
    <text evidence="6">The sequence shown here is derived from an EMBL/GenBank/DDBJ whole genome shotgun (WGS) entry which is preliminary data.</text>
</comment>
<name>A0AAW9A5M3_9BACL</name>
<dbReference type="Pfam" id="PF02875">
    <property type="entry name" value="Mur_ligase_C"/>
    <property type="match status" value="1"/>
</dbReference>
<evidence type="ECO:0000259" key="4">
    <source>
        <dbReference type="Pfam" id="PF02875"/>
    </source>
</evidence>
<evidence type="ECO:0000256" key="2">
    <source>
        <dbReference type="ARBA" id="ARBA00022741"/>
    </source>
</evidence>
<dbReference type="SUPFAM" id="SSF53623">
    <property type="entry name" value="MurD-like peptide ligases, catalytic domain"/>
    <property type="match status" value="1"/>
</dbReference>
<gene>
    <name evidence="6" type="primary">murF</name>
    <name evidence="6" type="ORF">QTL97_00770</name>
</gene>
<dbReference type="EMBL" id="JAUBDJ010000001">
    <property type="protein sequence ID" value="MDW0115470.1"/>
    <property type="molecule type" value="Genomic_DNA"/>
</dbReference>
<feature type="domain" description="Mur ligase central" evidence="5">
    <location>
        <begin position="110"/>
        <end position="297"/>
    </location>
</feature>
<evidence type="ECO:0000313" key="6">
    <source>
        <dbReference type="EMBL" id="MDW0115470.1"/>
    </source>
</evidence>
<dbReference type="PANTHER" id="PTHR43024:SF1">
    <property type="entry name" value="UDP-N-ACETYLMURAMOYL-TRIPEPTIDE--D-ALANYL-D-ALANINE LIGASE"/>
    <property type="match status" value="1"/>
</dbReference>
<proteinExistence type="predicted"/>
<dbReference type="InterPro" id="IPR051046">
    <property type="entry name" value="MurCDEF_CellWall_CoF430Synth"/>
</dbReference>
<keyword evidence="3" id="KW-0067">ATP-binding</keyword>
<dbReference type="InterPro" id="IPR036615">
    <property type="entry name" value="Mur_ligase_C_dom_sf"/>
</dbReference>
<protein>
    <submittedName>
        <fullName evidence="6">UDP-N-acetylmuramoyl-tripeptide--D-alanyl-D-alanine ligase</fullName>
        <ecNumber evidence="6">6.3.2.10</ecNumber>
    </submittedName>
</protein>
<keyword evidence="2" id="KW-0547">Nucleotide-binding</keyword>
<dbReference type="AlphaFoldDB" id="A0AAW9A5M3"/>
<dbReference type="InterPro" id="IPR013221">
    <property type="entry name" value="Mur_ligase_cen"/>
</dbReference>
<evidence type="ECO:0000313" key="7">
    <source>
        <dbReference type="Proteomes" id="UP001271648"/>
    </source>
</evidence>
<evidence type="ECO:0000259" key="5">
    <source>
        <dbReference type="Pfam" id="PF08245"/>
    </source>
</evidence>
<dbReference type="Proteomes" id="UP001271648">
    <property type="component" value="Unassembled WGS sequence"/>
</dbReference>
<dbReference type="Pfam" id="PF08245">
    <property type="entry name" value="Mur_ligase_M"/>
    <property type="match status" value="1"/>
</dbReference>
<feature type="domain" description="Mur ligase C-terminal" evidence="4">
    <location>
        <begin position="322"/>
        <end position="443"/>
    </location>
</feature>
<keyword evidence="7" id="KW-1185">Reference proteome</keyword>
<dbReference type="GO" id="GO:0047480">
    <property type="term" value="F:UDP-N-acetylmuramoyl-tripeptide-D-alanyl-D-alanine ligase activity"/>
    <property type="evidence" value="ECO:0007669"/>
    <property type="project" value="UniProtKB-EC"/>
</dbReference>
<evidence type="ECO:0000256" key="3">
    <source>
        <dbReference type="ARBA" id="ARBA00022840"/>
    </source>
</evidence>
<organism evidence="6 7">
    <name type="scientific">Sporosarcina thermotolerans</name>
    <dbReference type="NCBI Taxonomy" id="633404"/>
    <lineage>
        <taxon>Bacteria</taxon>
        <taxon>Bacillati</taxon>
        <taxon>Bacillota</taxon>
        <taxon>Bacilli</taxon>
        <taxon>Bacillales</taxon>
        <taxon>Caryophanaceae</taxon>
        <taxon>Sporosarcina</taxon>
    </lineage>
</organism>
<keyword evidence="1 6" id="KW-0436">Ligase</keyword>
<dbReference type="InterPro" id="IPR036565">
    <property type="entry name" value="Mur-like_cat_sf"/>
</dbReference>
<accession>A0AAW9A5M3</accession>
<dbReference type="EC" id="6.3.2.10" evidence="6"/>